<organism evidence="2 3">
    <name type="scientific">Kitasatospora cathayae</name>
    <dbReference type="NCBI Taxonomy" id="3004092"/>
    <lineage>
        <taxon>Bacteria</taxon>
        <taxon>Bacillati</taxon>
        <taxon>Actinomycetota</taxon>
        <taxon>Actinomycetes</taxon>
        <taxon>Kitasatosporales</taxon>
        <taxon>Streptomycetaceae</taxon>
        <taxon>Kitasatospora</taxon>
    </lineage>
</organism>
<keyword evidence="2" id="KW-0614">Plasmid</keyword>
<geneLocation type="plasmid" evidence="2 3">
    <name>punmamed3</name>
</geneLocation>
<feature type="chain" id="PRO_5046133519" evidence="1">
    <location>
        <begin position="27"/>
        <end position="204"/>
    </location>
</feature>
<keyword evidence="3" id="KW-1185">Reference proteome</keyword>
<dbReference type="PROSITE" id="PS51257">
    <property type="entry name" value="PROKAR_LIPOPROTEIN"/>
    <property type="match status" value="1"/>
</dbReference>
<accession>A0ABY7QHY5</accession>
<evidence type="ECO:0000256" key="1">
    <source>
        <dbReference type="SAM" id="SignalP"/>
    </source>
</evidence>
<feature type="signal peptide" evidence="1">
    <location>
        <begin position="1"/>
        <end position="26"/>
    </location>
</feature>
<protein>
    <submittedName>
        <fullName evidence="2">Uncharacterized protein</fullName>
    </submittedName>
</protein>
<reference evidence="2 3" key="1">
    <citation type="submission" date="2022-12" db="EMBL/GenBank/DDBJ databases">
        <title>HUAS 3-15.</title>
        <authorList>
            <person name="Mo P."/>
        </authorList>
    </citation>
    <scope>NUCLEOTIDE SEQUENCE [LARGE SCALE GENOMIC DNA]</scope>
    <source>
        <strain evidence="2 3">HUAS 3-15</strain>
        <plasmid evidence="2 3">punmamed3</plasmid>
    </source>
</reference>
<keyword evidence="1" id="KW-0732">Signal</keyword>
<dbReference type="EMBL" id="CP115452">
    <property type="protein sequence ID" value="WBP92096.1"/>
    <property type="molecule type" value="Genomic_DNA"/>
</dbReference>
<sequence>MNQRSRPALRLSAALAVLALGATACAAGAGAGAGQGGGKTPGPLIPPAQALQELDSLLAETTSGVQPALRYWDAWPQATVQYSKGLDEHSLGYAAAARERHVMTKIAPGKYDALMAAVRGTWQAKGYRIATGPANLKALFATTAEGYGVSITIYPAGNIDIGATVSPVPVPEGRDLFGTPTPDPVMANGNPDVLPKYDDPYWSV</sequence>
<evidence type="ECO:0000313" key="3">
    <source>
        <dbReference type="Proteomes" id="UP001212821"/>
    </source>
</evidence>
<proteinExistence type="predicted"/>
<gene>
    <name evidence="2" type="ORF">O1G21_40920</name>
</gene>
<name>A0ABY7QHY5_9ACTN</name>
<evidence type="ECO:0000313" key="2">
    <source>
        <dbReference type="EMBL" id="WBP92096.1"/>
    </source>
</evidence>
<dbReference type="RefSeq" id="WP_270151802.1">
    <property type="nucleotide sequence ID" value="NZ_CP115452.1"/>
</dbReference>
<dbReference type="Proteomes" id="UP001212821">
    <property type="component" value="Plasmid punmamed3"/>
</dbReference>